<proteinExistence type="predicted"/>
<dbReference type="RefSeq" id="WP_106716845.1">
    <property type="nucleotide sequence ID" value="NZ_JACHXT010000001.1"/>
</dbReference>
<evidence type="ECO:0000313" key="3">
    <source>
        <dbReference type="Proteomes" id="UP000241158"/>
    </source>
</evidence>
<dbReference type="EMBL" id="PGGN01000002">
    <property type="protein sequence ID" value="PSH58403.1"/>
    <property type="molecule type" value="Genomic_DNA"/>
</dbReference>
<keyword evidence="3" id="KW-1185">Reference proteome</keyword>
<feature type="transmembrane region" description="Helical" evidence="1">
    <location>
        <begin position="69"/>
        <end position="89"/>
    </location>
</feature>
<feature type="transmembrane region" description="Helical" evidence="1">
    <location>
        <begin position="36"/>
        <end position="57"/>
    </location>
</feature>
<name>A0A2P7AW44_9HYPH</name>
<keyword evidence="1" id="KW-1133">Transmembrane helix</keyword>
<feature type="transmembrane region" description="Helical" evidence="1">
    <location>
        <begin position="7"/>
        <end position="30"/>
    </location>
</feature>
<organism evidence="2 3">
    <name type="scientific">Phyllobacterium endophyticum</name>
    <dbReference type="NCBI Taxonomy" id="1149773"/>
    <lineage>
        <taxon>Bacteria</taxon>
        <taxon>Pseudomonadati</taxon>
        <taxon>Pseudomonadota</taxon>
        <taxon>Alphaproteobacteria</taxon>
        <taxon>Hyphomicrobiales</taxon>
        <taxon>Phyllobacteriaceae</taxon>
        <taxon>Phyllobacterium</taxon>
    </lineage>
</organism>
<dbReference type="Proteomes" id="UP000241158">
    <property type="component" value="Unassembled WGS sequence"/>
</dbReference>
<evidence type="ECO:0000313" key="2">
    <source>
        <dbReference type="EMBL" id="PSH58403.1"/>
    </source>
</evidence>
<protein>
    <submittedName>
        <fullName evidence="2">Uncharacterized protein</fullName>
    </submittedName>
</protein>
<evidence type="ECO:0000256" key="1">
    <source>
        <dbReference type="SAM" id="Phobius"/>
    </source>
</evidence>
<reference evidence="3" key="1">
    <citation type="submission" date="2017-11" db="EMBL/GenBank/DDBJ databases">
        <authorList>
            <person name="Kuznetsova I."/>
            <person name="Sazanova A."/>
            <person name="Chirak E."/>
            <person name="Safronova V."/>
            <person name="Willems A."/>
        </authorList>
    </citation>
    <scope>NUCLEOTIDE SEQUENCE [LARGE SCALE GENOMIC DNA]</scope>
    <source>
        <strain evidence="3">PEPV15</strain>
    </source>
</reference>
<sequence>MGSKKTLALDVIKVISPSWMMVLGYLVGIAVTSSKWQHLAIIYLFAAAGLVWSYPIYRHRFPFALAVWLAYPFLLLPLVWIVWAINWLLRLSVDL</sequence>
<keyword evidence="1" id="KW-0812">Transmembrane</keyword>
<keyword evidence="1" id="KW-0472">Membrane</keyword>
<accession>A0A2P7AW44</accession>
<comment type="caution">
    <text evidence="2">The sequence shown here is derived from an EMBL/GenBank/DDBJ whole genome shotgun (WGS) entry which is preliminary data.</text>
</comment>
<dbReference type="AlphaFoldDB" id="A0A2P7AW44"/>
<gene>
    <name evidence="2" type="ORF">CU100_12415</name>
</gene>